<dbReference type="Proteomes" id="UP000187455">
    <property type="component" value="Unassembled WGS sequence"/>
</dbReference>
<evidence type="ECO:0000256" key="1">
    <source>
        <dbReference type="SAM" id="Phobius"/>
    </source>
</evidence>
<name>A0A1R0GXC2_9FUNG</name>
<dbReference type="SUPFAM" id="SSF143865">
    <property type="entry name" value="CorA soluble domain-like"/>
    <property type="match status" value="1"/>
</dbReference>
<dbReference type="PANTHER" id="PTHR21535">
    <property type="entry name" value="MAGNESIUM AND COBALT TRANSPORT PROTEIN/MITOCHONDRIAL IMPORT INNER MEMBRANE TRANSLOCASE SUBUNIT TIM8"/>
    <property type="match status" value="1"/>
</dbReference>
<sequence>MSFNQKSSRILLISQSYGKVFLETLTDPIDDSTSLSISELLSKNPREDIWIDIIDPTPKEIVDISRFLDMPKMLDTDHTFDFEGNSWNGFGDAFYFQKEGLFFELVSIHNFLPAEHPKPQITDKTSELAVNDVENSSVFSDTNKISKSDNSKPFSTNLNLTSTAFMLKGSVLVTLRPKSQLESRNNVADKYTPVNELTSKNISNILAATTYPNFNVVSVDYLLFLLLDQVVKSFEEMAIKYLEIQVEEINELVMYGLSRGKSVFYDRVLFLHQTIHHTYRNIRKKPRIFRLILKELEDRYKDKLSRYNLFLKVDEPINEDKLTVGKRPITESVQDSKGFKAQYDSLLQSSVYGTTSLVNDCKHVQAMCLHSENMLSQSYHQFQGSLLIESDFGRLSFMWYLMKWYEMYVFVSIPSVIFSIFGMNVLVPYDFNKGIEHLMAQNVHCIQFAIIVAASFILIVISYAIFRKVNTFTF</sequence>
<evidence type="ECO:0000313" key="3">
    <source>
        <dbReference type="EMBL" id="OLY81543.1"/>
    </source>
</evidence>
<dbReference type="OrthoDB" id="5543257at2759"/>
<dbReference type="AlphaFoldDB" id="A0A1R0GXC2"/>
<feature type="transmembrane region" description="Helical" evidence="1">
    <location>
        <begin position="404"/>
        <end position="426"/>
    </location>
</feature>
<evidence type="ECO:0000313" key="2">
    <source>
        <dbReference type="EMBL" id="OLY80146.1"/>
    </source>
</evidence>
<accession>A0A1R0GXC2</accession>
<dbReference type="PANTHER" id="PTHR21535:SF51">
    <property type="entry name" value="MANGANESE RESISTANCE PROTEIN MNR2"/>
    <property type="match status" value="1"/>
</dbReference>
<keyword evidence="1" id="KW-1133">Transmembrane helix</keyword>
<comment type="caution">
    <text evidence="3">The sequence shown here is derived from an EMBL/GenBank/DDBJ whole genome shotgun (WGS) entry which is preliminary data.</text>
</comment>
<dbReference type="EMBL" id="LSSL01002360">
    <property type="protein sequence ID" value="OLY81543.1"/>
    <property type="molecule type" value="Genomic_DNA"/>
</dbReference>
<feature type="transmembrane region" description="Helical" evidence="1">
    <location>
        <begin position="446"/>
        <end position="466"/>
    </location>
</feature>
<reference evidence="3 4" key="1">
    <citation type="journal article" date="2016" name="Mol. Biol. Evol.">
        <title>Genome-Wide Survey of Gut Fungi (Harpellales) Reveals the First Horizontally Transferred Ubiquitin Gene from a Mosquito Host.</title>
        <authorList>
            <person name="Wang Y."/>
            <person name="White M.M."/>
            <person name="Kvist S."/>
            <person name="Moncalvo J.M."/>
        </authorList>
    </citation>
    <scope>NUCLEOTIDE SEQUENCE [LARGE SCALE GENOMIC DNA]</scope>
    <source>
        <strain evidence="3 4">ALG-7-W6</strain>
    </source>
</reference>
<proteinExistence type="predicted"/>
<dbReference type="InterPro" id="IPR045861">
    <property type="entry name" value="CorA_cytoplasmic_dom"/>
</dbReference>
<evidence type="ECO:0000313" key="4">
    <source>
        <dbReference type="Proteomes" id="UP000187455"/>
    </source>
</evidence>
<keyword evidence="1" id="KW-0812">Transmembrane</keyword>
<protein>
    <submittedName>
        <fullName evidence="3">Uncharacterized protein</fullName>
    </submittedName>
</protein>
<gene>
    <name evidence="3" type="ORF">AYI68_g4349</name>
    <name evidence="2" type="ORF">AYI68_g5762</name>
</gene>
<keyword evidence="1" id="KW-0472">Membrane</keyword>
<dbReference type="EMBL" id="LSSL01003724">
    <property type="protein sequence ID" value="OLY80146.1"/>
    <property type="molecule type" value="Genomic_DNA"/>
</dbReference>
<organism evidence="3 4">
    <name type="scientific">Smittium mucronatum</name>
    <dbReference type="NCBI Taxonomy" id="133383"/>
    <lineage>
        <taxon>Eukaryota</taxon>
        <taxon>Fungi</taxon>
        <taxon>Fungi incertae sedis</taxon>
        <taxon>Zoopagomycota</taxon>
        <taxon>Kickxellomycotina</taxon>
        <taxon>Harpellomycetes</taxon>
        <taxon>Harpellales</taxon>
        <taxon>Legeriomycetaceae</taxon>
        <taxon>Smittium</taxon>
    </lineage>
</organism>
<keyword evidence="4" id="KW-1185">Reference proteome</keyword>
<reference evidence="3" key="2">
    <citation type="submission" date="2017-01" db="EMBL/GenBank/DDBJ databases">
        <authorList>
            <person name="Mah S.A."/>
            <person name="Swanson W.J."/>
            <person name="Moy G.W."/>
            <person name="Vacquier V.D."/>
        </authorList>
    </citation>
    <scope>NUCLEOTIDE SEQUENCE</scope>
    <source>
        <strain evidence="3">ALG-7-W6</strain>
    </source>
</reference>